<evidence type="ECO:0000256" key="4">
    <source>
        <dbReference type="ARBA" id="ARBA00022771"/>
    </source>
</evidence>
<dbReference type="Pfam" id="PF00320">
    <property type="entry name" value="GATA"/>
    <property type="match status" value="1"/>
</dbReference>
<keyword evidence="7" id="KW-0238">DNA-binding</keyword>
<dbReference type="PROSITE" id="PS00344">
    <property type="entry name" value="GATA_ZN_FINGER_1"/>
    <property type="match status" value="1"/>
</dbReference>
<proteinExistence type="inferred from homology"/>
<evidence type="ECO:0000313" key="16">
    <source>
        <dbReference type="EMBL" id="RZC76335.1"/>
    </source>
</evidence>
<evidence type="ECO:0000256" key="13">
    <source>
        <dbReference type="SAM" id="Coils"/>
    </source>
</evidence>
<dbReference type="GO" id="GO:0005634">
    <property type="term" value="C:nucleus"/>
    <property type="evidence" value="ECO:0007669"/>
    <property type="project" value="UniProtKB-SubCell"/>
</dbReference>
<accession>A0A4Y7KWP3</accession>
<evidence type="ECO:0000256" key="6">
    <source>
        <dbReference type="ARBA" id="ARBA00023015"/>
    </source>
</evidence>
<evidence type="ECO:0000256" key="9">
    <source>
        <dbReference type="ARBA" id="ARBA00023163"/>
    </source>
</evidence>
<dbReference type="AlphaFoldDB" id="A0A4Y7KWP3"/>
<keyword evidence="10" id="KW-0539">Nucleus</keyword>
<keyword evidence="9" id="KW-0804">Transcription</keyword>
<dbReference type="PANTHER" id="PTHR45658">
    <property type="entry name" value="GATA TRANSCRIPTION FACTOR"/>
    <property type="match status" value="1"/>
</dbReference>
<dbReference type="PANTHER" id="PTHR45658:SF51">
    <property type="entry name" value="GATA TRANSCRIPTION FACTOR 8"/>
    <property type="match status" value="1"/>
</dbReference>
<dbReference type="SMART" id="SM00401">
    <property type="entry name" value="ZnF_GATA"/>
    <property type="match status" value="1"/>
</dbReference>
<keyword evidence="3" id="KW-0479">Metal-binding</keyword>
<feature type="coiled-coil region" evidence="13">
    <location>
        <begin position="2"/>
        <end position="99"/>
    </location>
</feature>
<gene>
    <name evidence="16" type="ORF">C5167_000421</name>
</gene>
<evidence type="ECO:0000313" key="17">
    <source>
        <dbReference type="Proteomes" id="UP000316621"/>
    </source>
</evidence>
<keyword evidence="5" id="KW-0862">Zinc</keyword>
<dbReference type="SUPFAM" id="SSF57716">
    <property type="entry name" value="Glucocorticoid receptor-like (DNA-binding domain)"/>
    <property type="match status" value="1"/>
</dbReference>
<dbReference type="InterPro" id="IPR051140">
    <property type="entry name" value="GATA_TF"/>
</dbReference>
<evidence type="ECO:0000256" key="7">
    <source>
        <dbReference type="ARBA" id="ARBA00023125"/>
    </source>
</evidence>
<evidence type="ECO:0000256" key="11">
    <source>
        <dbReference type="ARBA" id="ARBA00055020"/>
    </source>
</evidence>
<comment type="function">
    <text evidence="11">Transcriptional activator that specifically binds 5'-GATA-3' or 5'-GAT-3' motifs within gene promoters. May be involved in the regulation of some light-responsive genes.</text>
</comment>
<organism evidence="16 17">
    <name type="scientific">Papaver somniferum</name>
    <name type="common">Opium poppy</name>
    <dbReference type="NCBI Taxonomy" id="3469"/>
    <lineage>
        <taxon>Eukaryota</taxon>
        <taxon>Viridiplantae</taxon>
        <taxon>Streptophyta</taxon>
        <taxon>Embryophyta</taxon>
        <taxon>Tracheophyta</taxon>
        <taxon>Spermatophyta</taxon>
        <taxon>Magnoliopsida</taxon>
        <taxon>Ranunculales</taxon>
        <taxon>Papaveraceae</taxon>
        <taxon>Papaveroideae</taxon>
        <taxon>Papaver</taxon>
    </lineage>
</organism>
<evidence type="ECO:0000256" key="1">
    <source>
        <dbReference type="ARBA" id="ARBA00004123"/>
    </source>
</evidence>
<keyword evidence="13" id="KW-0175">Coiled coil</keyword>
<dbReference type="CDD" id="cd00202">
    <property type="entry name" value="ZnF_GATA"/>
    <property type="match status" value="1"/>
</dbReference>
<feature type="domain" description="GATA-type" evidence="15">
    <location>
        <begin position="411"/>
        <end position="442"/>
    </location>
</feature>
<evidence type="ECO:0000259" key="15">
    <source>
        <dbReference type="PROSITE" id="PS50114"/>
    </source>
</evidence>
<dbReference type="PROSITE" id="PS50114">
    <property type="entry name" value="GATA_ZN_FINGER_2"/>
    <property type="match status" value="1"/>
</dbReference>
<dbReference type="OrthoDB" id="2162994at2759"/>
<evidence type="ECO:0000256" key="8">
    <source>
        <dbReference type="ARBA" id="ARBA00023159"/>
    </source>
</evidence>
<reference evidence="16 17" key="1">
    <citation type="journal article" date="2018" name="Science">
        <title>The opium poppy genome and morphinan production.</title>
        <authorList>
            <person name="Guo L."/>
            <person name="Winzer T."/>
            <person name="Yang X."/>
            <person name="Li Y."/>
            <person name="Ning Z."/>
            <person name="He Z."/>
            <person name="Teodor R."/>
            <person name="Lu Y."/>
            <person name="Bowser T.A."/>
            <person name="Graham I.A."/>
            <person name="Ye K."/>
        </authorList>
    </citation>
    <scope>NUCLEOTIDE SEQUENCE [LARGE SCALE GENOMIC DNA]</scope>
    <source>
        <strain evidence="17">cv. HN1</strain>
        <tissue evidence="16">Leaves</tissue>
    </source>
</reference>
<evidence type="ECO:0000256" key="12">
    <source>
        <dbReference type="PROSITE-ProRule" id="PRU00094"/>
    </source>
</evidence>
<evidence type="ECO:0000256" key="2">
    <source>
        <dbReference type="ARBA" id="ARBA00005694"/>
    </source>
</evidence>
<protein>
    <recommendedName>
        <fullName evidence="15">GATA-type domain-containing protein</fullName>
    </recommendedName>
</protein>
<feature type="region of interest" description="Disordered" evidence="14">
    <location>
        <begin position="381"/>
        <end position="409"/>
    </location>
</feature>
<comment type="similarity">
    <text evidence="2">Belongs to the type IV zinc-finger family. Class A subfamily.</text>
</comment>
<evidence type="ECO:0000256" key="5">
    <source>
        <dbReference type="ARBA" id="ARBA00022833"/>
    </source>
</evidence>
<dbReference type="GO" id="GO:0008270">
    <property type="term" value="F:zinc ion binding"/>
    <property type="evidence" value="ECO:0007669"/>
    <property type="project" value="UniProtKB-KW"/>
</dbReference>
<keyword evidence="17" id="KW-1185">Reference proteome</keyword>
<keyword evidence="8" id="KW-0010">Activator</keyword>
<dbReference type="Proteomes" id="UP000316621">
    <property type="component" value="Chromosome 9"/>
</dbReference>
<sequence length="481" mass="54224">MATDIREELRRMQNVILRLSAEVGGKNQKLGVMEKKLEDGSESLSRMTEEVDHLDQAYNEEKRKTKRTMLENERLMRGLETQRKEIEQQAKEIKKRDAQLDFKSKQILVLRMLNTATQAPTKINTEQGKHEGVKNMSGADKVQVQIAANGLHNELEEKECGLDNELSRKQTFVKKEHRSNHDLQEAPKVSIEEVTKEDDEKSVEVLTDWSMKDFEDSGEEECNSFEDMVPPIPPPESLVEPCNDMPNNSSVISRVLPVPDDEIAELEWSSTFVEDSFSDGGISLDKDFCNNSKKVDSCRLRRSNRVLVRKNSSSCSGGMTMPLSPGTAVLECVGSKRPQSAIFSQQPTSNLTSLKSCNINVENQPMPNSYISSESEYFAESHPPYTPNVNGKEQKKMEKGKKKRKQQLPGKCSHCATTKTSQWREGPMGRGTLCNACGVRYRTGRLFPEYRPKASPTFVASIHSSHHKKVLEMRVKGTPAV</sequence>
<dbReference type="InterPro" id="IPR013088">
    <property type="entry name" value="Znf_NHR/GATA"/>
</dbReference>
<dbReference type="GO" id="GO:0030154">
    <property type="term" value="P:cell differentiation"/>
    <property type="evidence" value="ECO:0007669"/>
    <property type="project" value="TreeGrafter"/>
</dbReference>
<evidence type="ECO:0000256" key="10">
    <source>
        <dbReference type="ARBA" id="ARBA00023242"/>
    </source>
</evidence>
<dbReference type="Gene3D" id="3.30.50.10">
    <property type="entry name" value="Erythroid Transcription Factor GATA-1, subunit A"/>
    <property type="match status" value="1"/>
</dbReference>
<keyword evidence="6" id="KW-0805">Transcription regulation</keyword>
<evidence type="ECO:0000256" key="3">
    <source>
        <dbReference type="ARBA" id="ARBA00022723"/>
    </source>
</evidence>
<dbReference type="FunFam" id="3.30.50.10:FF:000025">
    <property type="entry name" value="GATA transcription factor"/>
    <property type="match status" value="1"/>
</dbReference>
<dbReference type="InterPro" id="IPR000679">
    <property type="entry name" value="Znf_GATA"/>
</dbReference>
<name>A0A4Y7KWP3_PAPSO</name>
<dbReference type="Gramene" id="RZC76335">
    <property type="protein sequence ID" value="RZC76335"/>
    <property type="gene ID" value="C5167_000421"/>
</dbReference>
<dbReference type="STRING" id="3469.A0A4Y7KWP3"/>
<evidence type="ECO:0000256" key="14">
    <source>
        <dbReference type="SAM" id="MobiDB-lite"/>
    </source>
</evidence>
<dbReference type="GO" id="GO:0043565">
    <property type="term" value="F:sequence-specific DNA binding"/>
    <property type="evidence" value="ECO:0007669"/>
    <property type="project" value="InterPro"/>
</dbReference>
<keyword evidence="4 12" id="KW-0863">Zinc-finger</keyword>
<dbReference type="EMBL" id="CM010723">
    <property type="protein sequence ID" value="RZC76335.1"/>
    <property type="molecule type" value="Genomic_DNA"/>
</dbReference>
<comment type="subcellular location">
    <subcellularLocation>
        <location evidence="1">Nucleus</location>
    </subcellularLocation>
</comment>
<dbReference type="GO" id="GO:0006355">
    <property type="term" value="P:regulation of DNA-templated transcription"/>
    <property type="evidence" value="ECO:0007669"/>
    <property type="project" value="InterPro"/>
</dbReference>